<proteinExistence type="predicted"/>
<feature type="transmembrane region" description="Helical" evidence="1">
    <location>
        <begin position="16"/>
        <end position="36"/>
    </location>
</feature>
<feature type="transmembrane region" description="Helical" evidence="1">
    <location>
        <begin position="42"/>
        <end position="60"/>
    </location>
</feature>
<protein>
    <recommendedName>
        <fullName evidence="2">Bacterial Pleckstrin homology domain-containing protein</fullName>
    </recommendedName>
</protein>
<organism evidence="3 4">
    <name type="scientific">Deinococcus xinjiangensis</name>
    <dbReference type="NCBI Taxonomy" id="457454"/>
    <lineage>
        <taxon>Bacteria</taxon>
        <taxon>Thermotogati</taxon>
        <taxon>Deinococcota</taxon>
        <taxon>Deinococci</taxon>
        <taxon>Deinococcales</taxon>
        <taxon>Deinococcaceae</taxon>
        <taxon>Deinococcus</taxon>
    </lineage>
</organism>
<evidence type="ECO:0000313" key="3">
    <source>
        <dbReference type="EMBL" id="GAA5500595.1"/>
    </source>
</evidence>
<name>A0ABP9V5N3_9DEIO</name>
<feature type="domain" description="Bacterial Pleckstrin homology" evidence="2">
    <location>
        <begin position="64"/>
        <end position="162"/>
    </location>
</feature>
<gene>
    <name evidence="3" type="ORF">Dxin01_00317</name>
</gene>
<dbReference type="Proteomes" id="UP001458946">
    <property type="component" value="Unassembled WGS sequence"/>
</dbReference>
<dbReference type="EMBL" id="BAABRN010000002">
    <property type="protein sequence ID" value="GAA5500595.1"/>
    <property type="molecule type" value="Genomic_DNA"/>
</dbReference>
<keyword evidence="1" id="KW-0812">Transmembrane</keyword>
<sequence>MSDLLFLPAPPRGQSGLRWIVVLSVVLVAASALFPVPELSSVRFLGVGLALWLSALAWFAPRRLRYTLQDDALLIQTLFSVTRLPTRHISAWRTRGGLGLKVGGTGLAGYYTGYYTFNADEIKTVMAASSNTSDGVIVQAEGKAYFLTPADPDAFLEELARRGARVRP</sequence>
<dbReference type="InterPro" id="IPR027783">
    <property type="entry name" value="Bacterial_PH-related"/>
</dbReference>
<evidence type="ECO:0000256" key="1">
    <source>
        <dbReference type="SAM" id="Phobius"/>
    </source>
</evidence>
<keyword evidence="4" id="KW-1185">Reference proteome</keyword>
<evidence type="ECO:0000313" key="4">
    <source>
        <dbReference type="Proteomes" id="UP001458946"/>
    </source>
</evidence>
<keyword evidence="1" id="KW-1133">Transmembrane helix</keyword>
<dbReference type="Pfam" id="PF10882">
    <property type="entry name" value="bPH_5"/>
    <property type="match status" value="1"/>
</dbReference>
<comment type="caution">
    <text evidence="3">The sequence shown here is derived from an EMBL/GenBank/DDBJ whole genome shotgun (WGS) entry which is preliminary data.</text>
</comment>
<reference evidence="3 4" key="1">
    <citation type="submission" date="2024-02" db="EMBL/GenBank/DDBJ databases">
        <title>Deinococcus xinjiangensis NBRC 107630.</title>
        <authorList>
            <person name="Ichikawa N."/>
            <person name="Katano-Makiyama Y."/>
            <person name="Hidaka K."/>
        </authorList>
    </citation>
    <scope>NUCLEOTIDE SEQUENCE [LARGE SCALE GENOMIC DNA]</scope>
    <source>
        <strain evidence="3 4">NBRC 107630</strain>
    </source>
</reference>
<keyword evidence="1" id="KW-0472">Membrane</keyword>
<dbReference type="RefSeq" id="WP_353540575.1">
    <property type="nucleotide sequence ID" value="NZ_BAABRN010000002.1"/>
</dbReference>
<evidence type="ECO:0000259" key="2">
    <source>
        <dbReference type="Pfam" id="PF10882"/>
    </source>
</evidence>
<accession>A0ABP9V5N3</accession>